<protein>
    <submittedName>
        <fullName evidence="1">Uncharacterized protein</fullName>
    </submittedName>
</protein>
<dbReference type="HOGENOM" id="CLU_183797_0_0_9"/>
<dbReference type="EMBL" id="AQFT01000143">
    <property type="protein sequence ID" value="EMZ20473.1"/>
    <property type="molecule type" value="Genomic_DNA"/>
</dbReference>
<comment type="caution">
    <text evidence="1">The sequence shown here is derived from an EMBL/GenBank/DDBJ whole genome shotgun (WGS) entry which is preliminary data.</text>
</comment>
<evidence type="ECO:0000313" key="2">
    <source>
        <dbReference type="Proteomes" id="UP000012589"/>
    </source>
</evidence>
<reference evidence="1 2" key="1">
    <citation type="journal article" date="2014" name="Genome Announc.">
        <title>Draft genome sequences of the altered schaedler flora, a defined bacterial community from gnotobiotic mice.</title>
        <authorList>
            <person name="Wannemuehler M.J."/>
            <person name="Overstreet A.M."/>
            <person name="Ward D.V."/>
            <person name="Phillips G.J."/>
        </authorList>
    </citation>
    <scope>NUCLEOTIDE SEQUENCE [LARGE SCALE GENOMIC DNA]</scope>
    <source>
        <strain evidence="1 2">ASF492</strain>
    </source>
</reference>
<sequence length="89" mass="10187">MRAERDIALCAVADATIKSKVMNAMIQKRIPYAEEWHKVPLLRRKKYEGAKEVCIIVTHHDQADQAKSQIQAMDEVVSSRVYFDLKGLT</sequence>
<gene>
    <name evidence="1" type="ORF">C823_04970</name>
</gene>
<dbReference type="STRING" id="1235802.C823_04970"/>
<dbReference type="eggNOG" id="ENOG5033DQP">
    <property type="taxonomic scope" value="Bacteria"/>
</dbReference>
<proteinExistence type="predicted"/>
<dbReference type="OrthoDB" id="2048323at2"/>
<dbReference type="Proteomes" id="UP000012589">
    <property type="component" value="Unassembled WGS sequence"/>
</dbReference>
<name>N2A201_9FIRM</name>
<dbReference type="AlphaFoldDB" id="N2A201"/>
<keyword evidence="2" id="KW-1185">Reference proteome</keyword>
<dbReference type="PATRIC" id="fig|1235802.3.peg.5233"/>
<organism evidence="1 2">
    <name type="scientific">Eubacterium plexicaudatum ASF492</name>
    <dbReference type="NCBI Taxonomy" id="1235802"/>
    <lineage>
        <taxon>Bacteria</taxon>
        <taxon>Bacillati</taxon>
        <taxon>Bacillota</taxon>
        <taxon>Clostridia</taxon>
        <taxon>Eubacteriales</taxon>
        <taxon>Eubacteriaceae</taxon>
        <taxon>Eubacterium</taxon>
    </lineage>
</organism>
<evidence type="ECO:0000313" key="1">
    <source>
        <dbReference type="EMBL" id="EMZ20473.1"/>
    </source>
</evidence>
<accession>N2A201</accession>